<organism evidence="4">
    <name type="scientific">marine metagenome</name>
    <dbReference type="NCBI Taxonomy" id="408172"/>
    <lineage>
        <taxon>unclassified sequences</taxon>
        <taxon>metagenomes</taxon>
        <taxon>ecological metagenomes</taxon>
    </lineage>
</organism>
<reference evidence="4" key="1">
    <citation type="submission" date="2018-05" db="EMBL/GenBank/DDBJ databases">
        <authorList>
            <person name="Lanie J.A."/>
            <person name="Ng W.-L."/>
            <person name="Kazmierczak K.M."/>
            <person name="Andrzejewski T.M."/>
            <person name="Davidsen T.M."/>
            <person name="Wayne K.J."/>
            <person name="Tettelin H."/>
            <person name="Glass J.I."/>
            <person name="Rusch D."/>
            <person name="Podicherti R."/>
            <person name="Tsui H.-C.T."/>
            <person name="Winkler M.E."/>
        </authorList>
    </citation>
    <scope>NUCLEOTIDE SEQUENCE</scope>
</reference>
<feature type="non-terminal residue" evidence="4">
    <location>
        <position position="260"/>
    </location>
</feature>
<feature type="domain" description="Squalene cyclase C-terminal" evidence="3">
    <location>
        <begin position="12"/>
        <end position="251"/>
    </location>
</feature>
<keyword evidence="2" id="KW-0677">Repeat</keyword>
<dbReference type="GO" id="GO:0005811">
    <property type="term" value="C:lipid droplet"/>
    <property type="evidence" value="ECO:0007669"/>
    <property type="project" value="InterPro"/>
</dbReference>
<sequence length="260" mass="28570">DGDEQVDQLGCLDWILQCQTRKPHSYTGAAPGGWGWSDLTGSVPDADDTAGALLAISAIGRQRALCKDGHIEEPICSAAAAGIDWLLDLQNRDGGWPTFCRGWGKLPFDRSGTDLTAHAIRALCTWTVNFKRDETQNRVDSRAISAIERGFDYLREQQREDGSWMPLWFGNEHTTGEENPIYGTAKVLLAYRDLGRLNCAEARRGFDWLLAAQDLGGGWGGSGRQIRRGQPHWPSSVEETSLALDALLADPRLCSNASLQ</sequence>
<protein>
    <recommendedName>
        <fullName evidence="3">Squalene cyclase C-terminal domain-containing protein</fullName>
    </recommendedName>
</protein>
<evidence type="ECO:0000259" key="3">
    <source>
        <dbReference type="Pfam" id="PF13243"/>
    </source>
</evidence>
<dbReference type="GO" id="GO:0016104">
    <property type="term" value="P:triterpenoid biosynthetic process"/>
    <property type="evidence" value="ECO:0007669"/>
    <property type="project" value="InterPro"/>
</dbReference>
<dbReference type="PANTHER" id="PTHR11764:SF20">
    <property type="entry name" value="LANOSTEROL SYNTHASE"/>
    <property type="match status" value="1"/>
</dbReference>
<dbReference type="SUPFAM" id="SSF48239">
    <property type="entry name" value="Terpenoid cyclases/Protein prenyltransferases"/>
    <property type="match status" value="1"/>
</dbReference>
<feature type="non-terminal residue" evidence="4">
    <location>
        <position position="1"/>
    </location>
</feature>
<gene>
    <name evidence="4" type="ORF">METZ01_LOCUS441001</name>
</gene>
<evidence type="ECO:0000256" key="1">
    <source>
        <dbReference type="ARBA" id="ARBA00009755"/>
    </source>
</evidence>
<dbReference type="GO" id="GO:0016866">
    <property type="term" value="F:intramolecular transferase activity"/>
    <property type="evidence" value="ECO:0007669"/>
    <property type="project" value="InterPro"/>
</dbReference>
<name>A0A382YY02_9ZZZZ</name>
<dbReference type="InterPro" id="IPR008930">
    <property type="entry name" value="Terpenoid_cyclase/PrenylTrfase"/>
</dbReference>
<dbReference type="Gene3D" id="1.50.10.20">
    <property type="match status" value="1"/>
</dbReference>
<dbReference type="PANTHER" id="PTHR11764">
    <property type="entry name" value="TERPENE CYCLASE/MUTASE FAMILY MEMBER"/>
    <property type="match status" value="1"/>
</dbReference>
<dbReference type="InterPro" id="IPR018333">
    <property type="entry name" value="Squalene_cyclase"/>
</dbReference>
<dbReference type="EMBL" id="UINC01179459">
    <property type="protein sequence ID" value="SVD88147.1"/>
    <property type="molecule type" value="Genomic_DNA"/>
</dbReference>
<evidence type="ECO:0000256" key="2">
    <source>
        <dbReference type="ARBA" id="ARBA00022737"/>
    </source>
</evidence>
<accession>A0A382YY02</accession>
<dbReference type="Pfam" id="PF13243">
    <property type="entry name" value="SQHop_cyclase_C"/>
    <property type="match status" value="1"/>
</dbReference>
<dbReference type="AlphaFoldDB" id="A0A382YY02"/>
<evidence type="ECO:0000313" key="4">
    <source>
        <dbReference type="EMBL" id="SVD88147.1"/>
    </source>
</evidence>
<dbReference type="InterPro" id="IPR032696">
    <property type="entry name" value="SQ_cyclase_C"/>
</dbReference>
<comment type="similarity">
    <text evidence="1">Belongs to the terpene cyclase/mutase family.</text>
</comment>
<proteinExistence type="inferred from homology"/>